<feature type="binding site" evidence="6">
    <location>
        <position position="43"/>
    </location>
    <ligand>
        <name>[4Fe-4S] cluster</name>
        <dbReference type="ChEBI" id="CHEBI:49883"/>
        <label>1</label>
    </ligand>
</feature>
<dbReference type="RefSeq" id="WP_037008303.1">
    <property type="nucleotide sequence ID" value="NZ_FMUP01000001.1"/>
</dbReference>
<dbReference type="Proteomes" id="UP000030980">
    <property type="component" value="Unassembled WGS sequence"/>
</dbReference>
<keyword evidence="4 6" id="KW-0408">Iron</keyword>
<protein>
    <recommendedName>
        <fullName evidence="6">Ferredoxin-type protein NapF</fullName>
    </recommendedName>
</protein>
<feature type="domain" description="4Fe-4S ferredoxin-type" evidence="7">
    <location>
        <begin position="24"/>
        <end position="53"/>
    </location>
</feature>
<feature type="binding site" evidence="6">
    <location>
        <position position="141"/>
    </location>
    <ligand>
        <name>[4Fe-4S] cluster</name>
        <dbReference type="ChEBI" id="CHEBI:49883"/>
        <label>3</label>
    </ligand>
</feature>
<evidence type="ECO:0000313" key="9">
    <source>
        <dbReference type="Proteomes" id="UP000030980"/>
    </source>
</evidence>
<feature type="binding site" evidence="6">
    <location>
        <position position="65"/>
    </location>
    <ligand>
        <name>[4Fe-4S] cluster</name>
        <dbReference type="ChEBI" id="CHEBI:49883"/>
        <label>2</label>
    </ligand>
</feature>
<feature type="domain" description="4Fe-4S ferredoxin-type" evidence="7">
    <location>
        <begin position="54"/>
        <end position="85"/>
    </location>
</feature>
<feature type="domain" description="4Fe-4S ferredoxin-type" evidence="7">
    <location>
        <begin position="129"/>
        <end position="158"/>
    </location>
</feature>
<feature type="binding site" evidence="6">
    <location>
        <position position="138"/>
    </location>
    <ligand>
        <name>[4Fe-4S] cluster</name>
        <dbReference type="ChEBI" id="CHEBI:49883"/>
        <label>3</label>
    </ligand>
</feature>
<dbReference type="Pfam" id="PF12838">
    <property type="entry name" value="Fer4_7"/>
    <property type="match status" value="2"/>
</dbReference>
<comment type="caution">
    <text evidence="8">The sequence shown here is derived from an EMBL/GenBank/DDBJ whole genome shotgun (WGS) entry which is preliminary data.</text>
</comment>
<dbReference type="InterPro" id="IPR004496">
    <property type="entry name" value="NapF"/>
</dbReference>
<comment type="function">
    <text evidence="6">Could be involved in the maturation of NapA, the catalytic subunit of the periplasmic nitrate reductase, before its export into the periplasm.</text>
</comment>
<feature type="binding site" evidence="6">
    <location>
        <position position="71"/>
    </location>
    <ligand>
        <name>[4Fe-4S] cluster</name>
        <dbReference type="ChEBI" id="CHEBI:49883"/>
        <label>2</label>
    </ligand>
</feature>
<feature type="binding site" evidence="6">
    <location>
        <position position="39"/>
    </location>
    <ligand>
        <name>[4Fe-4S] cluster</name>
        <dbReference type="ChEBI" id="CHEBI:49883"/>
        <label>1</label>
    </ligand>
</feature>
<evidence type="ECO:0000256" key="3">
    <source>
        <dbReference type="ARBA" id="ARBA00022737"/>
    </source>
</evidence>
<dbReference type="PANTHER" id="PTHR24960">
    <property type="entry name" value="PHOTOSYSTEM I IRON-SULFUR CENTER-RELATED"/>
    <property type="match status" value="1"/>
</dbReference>
<keyword evidence="5 6" id="KW-0411">Iron-sulfur</keyword>
<dbReference type="STRING" id="706570.PT85_04060"/>
<evidence type="ECO:0000256" key="6">
    <source>
        <dbReference type="HAMAP-Rule" id="MF_02201"/>
    </source>
</evidence>
<feature type="binding site" evidence="6">
    <location>
        <position position="68"/>
    </location>
    <ligand>
        <name>[4Fe-4S] cluster</name>
        <dbReference type="ChEBI" id="CHEBI:49883"/>
        <label>2</label>
    </ligand>
</feature>
<dbReference type="GO" id="GO:0005737">
    <property type="term" value="C:cytoplasm"/>
    <property type="evidence" value="ECO:0007669"/>
    <property type="project" value="UniProtKB-SubCell"/>
</dbReference>
<feature type="binding site" evidence="6">
    <location>
        <position position="75"/>
    </location>
    <ligand>
        <name>[4Fe-4S] cluster</name>
        <dbReference type="ChEBI" id="CHEBI:49883"/>
        <label>2</label>
    </ligand>
</feature>
<keyword evidence="3 6" id="KW-0677">Repeat</keyword>
<dbReference type="GO" id="GO:0046872">
    <property type="term" value="F:metal ion binding"/>
    <property type="evidence" value="ECO:0007669"/>
    <property type="project" value="UniProtKB-KW"/>
</dbReference>
<sequence>MDASKRRFFSAGLSVPGARPPWAVAESLFSERCDRCDACIRACGPGILKAGSGGFPVIDFSTTGCTLCGDCVQACTRGALLGDDAGEPFIWRAHIDPACLTQRGVECRLCAERCEADAIRFRPRLGGIARPELDTDRCNGCGQCIATCPVDAITTQSKKEAA</sequence>
<keyword evidence="9" id="KW-1185">Reference proteome</keyword>
<feature type="binding site" evidence="6">
    <location>
        <position position="33"/>
    </location>
    <ligand>
        <name>[4Fe-4S] cluster</name>
        <dbReference type="ChEBI" id="CHEBI:49883"/>
        <label>1</label>
    </ligand>
</feature>
<evidence type="ECO:0000313" key="8">
    <source>
        <dbReference type="EMBL" id="KHO65274.1"/>
    </source>
</evidence>
<feature type="binding site" evidence="6">
    <location>
        <position position="144"/>
    </location>
    <ligand>
        <name>[4Fe-4S] cluster</name>
        <dbReference type="ChEBI" id="CHEBI:49883"/>
        <label>3</label>
    </ligand>
</feature>
<dbReference type="HAMAP" id="MF_02201">
    <property type="entry name" value="NapF"/>
    <property type="match status" value="1"/>
</dbReference>
<evidence type="ECO:0000256" key="5">
    <source>
        <dbReference type="ARBA" id="ARBA00023014"/>
    </source>
</evidence>
<dbReference type="OrthoDB" id="9808559at2"/>
<dbReference type="PROSITE" id="PS51379">
    <property type="entry name" value="4FE4S_FER_2"/>
    <property type="match status" value="3"/>
</dbReference>
<dbReference type="SUPFAM" id="SSF54862">
    <property type="entry name" value="4Fe-4S ferredoxins"/>
    <property type="match status" value="1"/>
</dbReference>
<gene>
    <name evidence="6" type="primary">napF</name>
    <name evidence="8" type="ORF">PT85_04060</name>
</gene>
<comment type="cofactor">
    <cofactor evidence="6">
        <name>[4Fe-4S] cluster</name>
        <dbReference type="ChEBI" id="CHEBI:49883"/>
    </cofactor>
</comment>
<dbReference type="NCBIfam" id="TIGR00402">
    <property type="entry name" value="napF"/>
    <property type="match status" value="1"/>
</dbReference>
<comment type="similarity">
    <text evidence="6">Belongs to the NapF family.</text>
</comment>
<proteinExistence type="inferred from homology"/>
<dbReference type="InterPro" id="IPR017896">
    <property type="entry name" value="4Fe4S_Fe-S-bd"/>
</dbReference>
<organism evidence="8 9">
    <name type="scientific">Pseudomonas flexibilis</name>
    <dbReference type="NCBI Taxonomy" id="706570"/>
    <lineage>
        <taxon>Bacteria</taxon>
        <taxon>Pseudomonadati</taxon>
        <taxon>Pseudomonadota</taxon>
        <taxon>Gammaproteobacteria</taxon>
        <taxon>Pseudomonadales</taxon>
        <taxon>Pseudomonadaceae</taxon>
        <taxon>Pseudomonas</taxon>
    </lineage>
</organism>
<evidence type="ECO:0000256" key="2">
    <source>
        <dbReference type="ARBA" id="ARBA00022723"/>
    </source>
</evidence>
<feature type="binding site" evidence="6">
    <location>
        <position position="148"/>
    </location>
    <ligand>
        <name>[4Fe-4S] cluster</name>
        <dbReference type="ChEBI" id="CHEBI:49883"/>
        <label>3</label>
    </ligand>
</feature>
<feature type="binding site" evidence="6">
    <location>
        <position position="36"/>
    </location>
    <ligand>
        <name>[4Fe-4S] cluster</name>
        <dbReference type="ChEBI" id="CHEBI:49883"/>
        <label>1</label>
    </ligand>
</feature>
<name>A0A0B3BX48_9PSED</name>
<dbReference type="InterPro" id="IPR017900">
    <property type="entry name" value="4Fe4S_Fe_S_CS"/>
</dbReference>
<dbReference type="GO" id="GO:0051539">
    <property type="term" value="F:4 iron, 4 sulfur cluster binding"/>
    <property type="evidence" value="ECO:0007669"/>
    <property type="project" value="UniProtKB-UniRule"/>
</dbReference>
<dbReference type="EMBL" id="JTAK01000002">
    <property type="protein sequence ID" value="KHO65274.1"/>
    <property type="molecule type" value="Genomic_DNA"/>
</dbReference>
<comment type="subcellular location">
    <subcellularLocation>
        <location evidence="6">Cytoplasm</location>
    </subcellularLocation>
</comment>
<evidence type="ECO:0000259" key="7">
    <source>
        <dbReference type="PROSITE" id="PS51379"/>
    </source>
</evidence>
<dbReference type="PROSITE" id="PS00198">
    <property type="entry name" value="4FE4S_FER_1"/>
    <property type="match status" value="1"/>
</dbReference>
<keyword evidence="2 6" id="KW-0479">Metal-binding</keyword>
<evidence type="ECO:0000256" key="1">
    <source>
        <dbReference type="ARBA" id="ARBA00022485"/>
    </source>
</evidence>
<keyword evidence="1 6" id="KW-0004">4Fe-4S</keyword>
<dbReference type="AlphaFoldDB" id="A0A0B3BX48"/>
<dbReference type="CDD" id="cd10564">
    <property type="entry name" value="NapF_like"/>
    <property type="match status" value="1"/>
</dbReference>
<dbReference type="PANTHER" id="PTHR24960:SF46">
    <property type="entry name" value="FERREDOXIN-TYPE PROTEIN NAPF"/>
    <property type="match status" value="1"/>
</dbReference>
<comment type="subunit">
    <text evidence="6">Interacts with the cytoplasmic NapA precursor.</text>
</comment>
<dbReference type="InterPro" id="IPR050157">
    <property type="entry name" value="PSI_iron-sulfur_center"/>
</dbReference>
<reference evidence="8 9" key="1">
    <citation type="submission" date="2014-11" db="EMBL/GenBank/DDBJ databases">
        <title>Genome sequence of Pseudomonas tuomuerensis JCM 14085.</title>
        <authorList>
            <person name="Shin S.-K."/>
            <person name="Yi H."/>
        </authorList>
    </citation>
    <scope>NUCLEOTIDE SEQUENCE [LARGE SCALE GENOMIC DNA]</scope>
    <source>
        <strain evidence="8 9">JCM 14085</strain>
    </source>
</reference>
<dbReference type="Gene3D" id="3.30.70.20">
    <property type="match status" value="2"/>
</dbReference>
<evidence type="ECO:0000256" key="4">
    <source>
        <dbReference type="ARBA" id="ARBA00023004"/>
    </source>
</evidence>
<keyword evidence="6" id="KW-0963">Cytoplasm</keyword>
<accession>A0A0B3BX48</accession>